<sequence>MRLIPQNQFKKEINAFVYIKVLKWLNANGIEILDYMGANMRSIAEFKARYNPTLKPYYIVKHTINGKKFLNELKAFVRAFFIKNLEY</sequence>
<organism evidence="1 2">
    <name type="scientific">Pelobium manganitolerans</name>
    <dbReference type="NCBI Taxonomy" id="1842495"/>
    <lineage>
        <taxon>Bacteria</taxon>
        <taxon>Pseudomonadati</taxon>
        <taxon>Bacteroidota</taxon>
        <taxon>Sphingobacteriia</taxon>
        <taxon>Sphingobacteriales</taxon>
        <taxon>Sphingobacteriaceae</taxon>
        <taxon>Pelobium</taxon>
    </lineage>
</organism>
<gene>
    <name evidence="1" type="ORF">BCY91_13235</name>
</gene>
<comment type="caution">
    <text evidence="1">The sequence shown here is derived from an EMBL/GenBank/DDBJ whole genome shotgun (WGS) entry which is preliminary data.</text>
</comment>
<evidence type="ECO:0000313" key="2">
    <source>
        <dbReference type="Proteomes" id="UP000283433"/>
    </source>
</evidence>
<dbReference type="AlphaFoldDB" id="A0A419SAU5"/>
<dbReference type="EMBL" id="MBTA01000002">
    <property type="protein sequence ID" value="RKD19559.1"/>
    <property type="molecule type" value="Genomic_DNA"/>
</dbReference>
<accession>A0A419SAU5</accession>
<protein>
    <submittedName>
        <fullName evidence="1">Uncharacterized protein</fullName>
    </submittedName>
</protein>
<keyword evidence="2" id="KW-1185">Reference proteome</keyword>
<evidence type="ECO:0000313" key="1">
    <source>
        <dbReference type="EMBL" id="RKD19559.1"/>
    </source>
</evidence>
<dbReference type="Proteomes" id="UP000283433">
    <property type="component" value="Unassembled WGS sequence"/>
</dbReference>
<proteinExistence type="predicted"/>
<name>A0A419SAU5_9SPHI</name>
<reference evidence="1 2" key="1">
    <citation type="submission" date="2016-07" db="EMBL/GenBank/DDBJ databases">
        <title>Genome of Pelobium manganitolerans.</title>
        <authorList>
            <person name="Wu S."/>
            <person name="Wang G."/>
        </authorList>
    </citation>
    <scope>NUCLEOTIDE SEQUENCE [LARGE SCALE GENOMIC DNA]</scope>
    <source>
        <strain evidence="1 2">YS-25</strain>
    </source>
</reference>